<protein>
    <submittedName>
        <fullName evidence="1">Uncharacterized protein</fullName>
    </submittedName>
</protein>
<evidence type="ECO:0000313" key="2">
    <source>
        <dbReference type="Proteomes" id="UP000250369"/>
    </source>
</evidence>
<evidence type="ECO:0000313" key="1">
    <source>
        <dbReference type="EMBL" id="RAV20623.1"/>
    </source>
</evidence>
<organism evidence="1 2">
    <name type="scientific">Paenibacillus contaminans</name>
    <dbReference type="NCBI Taxonomy" id="450362"/>
    <lineage>
        <taxon>Bacteria</taxon>
        <taxon>Bacillati</taxon>
        <taxon>Bacillota</taxon>
        <taxon>Bacilli</taxon>
        <taxon>Bacillales</taxon>
        <taxon>Paenibacillaceae</taxon>
        <taxon>Paenibacillus</taxon>
    </lineage>
</organism>
<sequence length="98" mass="11378">MVQVVDINVDRTELILTVDNGKRVTSQTVAFDKVQTIRMSKETVKKWFSSKEVRRIELFVKDKEEPYTIGSDKVKSFDAIEEVIRQLAVKHQIPVEQN</sequence>
<reference evidence="1 2" key="1">
    <citation type="journal article" date="2009" name="Int. J. Syst. Evol. Microbiol.">
        <title>Paenibacillus contaminans sp. nov., isolated from a contaminated laboratory plate.</title>
        <authorList>
            <person name="Chou J.H."/>
            <person name="Lee J.H."/>
            <person name="Lin M.C."/>
            <person name="Chang P.S."/>
            <person name="Arun A.B."/>
            <person name="Young C.C."/>
            <person name="Chen W.M."/>
        </authorList>
    </citation>
    <scope>NUCLEOTIDE SEQUENCE [LARGE SCALE GENOMIC DNA]</scope>
    <source>
        <strain evidence="1 2">CKOBP-6</strain>
    </source>
</reference>
<dbReference type="Proteomes" id="UP000250369">
    <property type="component" value="Unassembled WGS sequence"/>
</dbReference>
<name>A0A329MPH0_9BACL</name>
<dbReference type="EMBL" id="QMFB01000007">
    <property type="protein sequence ID" value="RAV20623.1"/>
    <property type="molecule type" value="Genomic_DNA"/>
</dbReference>
<keyword evidence="2" id="KW-1185">Reference proteome</keyword>
<proteinExistence type="predicted"/>
<comment type="caution">
    <text evidence="1">The sequence shown here is derived from an EMBL/GenBank/DDBJ whole genome shotgun (WGS) entry which is preliminary data.</text>
</comment>
<dbReference type="AlphaFoldDB" id="A0A329MPH0"/>
<gene>
    <name evidence="1" type="ORF">DQG23_14000</name>
</gene>
<dbReference type="OrthoDB" id="2679136at2"/>
<accession>A0A329MPH0</accession>
<dbReference type="RefSeq" id="WP_113031481.1">
    <property type="nucleotide sequence ID" value="NZ_QMFB01000007.1"/>
</dbReference>